<evidence type="ECO:0000313" key="1">
    <source>
        <dbReference type="EMBL" id="CAB5079614.1"/>
    </source>
</evidence>
<evidence type="ECO:0008006" key="2">
    <source>
        <dbReference type="Google" id="ProtNLM"/>
    </source>
</evidence>
<protein>
    <recommendedName>
        <fullName evidence="2">Coat protein</fullName>
    </recommendedName>
</protein>
<sequence length="338" mass="37083">MALTQISNILEPAIWLQYSKEYNPEKFDLFSSSAIVSPPAEVAAQMSAGGRIIDMPFWQDTSRAEPDLQDDTTTLSTSLNITAAEEKARKIFWAKSWSQADLAGAVATGSPKDPLQQITDFIINYWRASYQTTCIKVLDGILAKDVATYSSDMLYSTYSDVVSGSITSAMRISPAGITGARLTFGEMLNDAGTIVCHSKVYGDMLNQEAITFVQPHALPFKIPTYAGMNVVVSDQCTVVAGTNSPKYRNYILGDGAIQHMEHLPDMAQELYREPLKGNGGGITSLISRRQAIFHPKGWQFTSSSVAGKSPTWAEISASANWLRARQRKNIKIAYLETN</sequence>
<proteinExistence type="predicted"/>
<reference evidence="1" key="1">
    <citation type="submission" date="2020-05" db="EMBL/GenBank/DDBJ databases">
        <authorList>
            <person name="Chiriac C."/>
            <person name="Salcher M."/>
            <person name="Ghai R."/>
            <person name="Kavagutti S V."/>
        </authorList>
    </citation>
    <scope>NUCLEOTIDE SEQUENCE</scope>
</reference>
<organism evidence="1">
    <name type="scientific">uncultured Caudovirales phage</name>
    <dbReference type="NCBI Taxonomy" id="2100421"/>
    <lineage>
        <taxon>Viruses</taxon>
        <taxon>Duplodnaviria</taxon>
        <taxon>Heunggongvirae</taxon>
        <taxon>Uroviricota</taxon>
        <taxon>Caudoviricetes</taxon>
        <taxon>Peduoviridae</taxon>
        <taxon>Maltschvirus</taxon>
        <taxon>Maltschvirus maltsch</taxon>
    </lineage>
</organism>
<gene>
    <name evidence="1" type="ORF">UFOVP143_54</name>
</gene>
<accession>A0A6J7VQJ0</accession>
<dbReference type="EMBL" id="LR798191">
    <property type="protein sequence ID" value="CAB5079614.1"/>
    <property type="molecule type" value="Genomic_DNA"/>
</dbReference>
<name>A0A6J7VQJ0_9CAUD</name>